<keyword evidence="8" id="KW-1185">Reference proteome</keyword>
<keyword evidence="2 6" id="KW-0812">Transmembrane</keyword>
<dbReference type="PANTHER" id="PTHR23294">
    <property type="entry name" value="ET TRANSLATION PRODUCT-RELATED"/>
    <property type="match status" value="1"/>
</dbReference>
<protein>
    <recommendedName>
        <fullName evidence="9">DUF895 domain membrane protein</fullName>
    </recommendedName>
</protein>
<dbReference type="InterPro" id="IPR051617">
    <property type="entry name" value="UNC-93-like_regulator"/>
</dbReference>
<comment type="subcellular location">
    <subcellularLocation>
        <location evidence="1">Membrane</location>
        <topology evidence="1">Multi-pass membrane protein</topology>
    </subcellularLocation>
</comment>
<dbReference type="GO" id="GO:0022857">
    <property type="term" value="F:transmembrane transporter activity"/>
    <property type="evidence" value="ECO:0007669"/>
    <property type="project" value="InterPro"/>
</dbReference>
<feature type="transmembrane region" description="Helical" evidence="6">
    <location>
        <begin position="76"/>
        <end position="100"/>
    </location>
</feature>
<feature type="transmembrane region" description="Helical" evidence="6">
    <location>
        <begin position="44"/>
        <end position="64"/>
    </location>
</feature>
<feature type="region of interest" description="Disordered" evidence="5">
    <location>
        <begin position="1"/>
        <end position="27"/>
    </location>
</feature>
<proteinExistence type="predicted"/>
<evidence type="ECO:0000256" key="3">
    <source>
        <dbReference type="ARBA" id="ARBA00022989"/>
    </source>
</evidence>
<dbReference type="GO" id="GO:0016020">
    <property type="term" value="C:membrane"/>
    <property type="evidence" value="ECO:0007669"/>
    <property type="project" value="UniProtKB-SubCell"/>
</dbReference>
<dbReference type="EMBL" id="CDMC01000015">
    <property type="protein sequence ID" value="CEL09607.1"/>
    <property type="molecule type" value="Genomic_DNA"/>
</dbReference>
<dbReference type="Pfam" id="PF07690">
    <property type="entry name" value="MFS_1"/>
    <property type="match status" value="1"/>
</dbReference>
<dbReference type="PANTHER" id="PTHR23294:SF56">
    <property type="entry name" value="DUF895 DOMAIN MEMBRANE PROTEIN"/>
    <property type="match status" value="1"/>
</dbReference>
<keyword evidence="3 6" id="KW-1133">Transmembrane helix</keyword>
<dbReference type="SUPFAM" id="SSF103473">
    <property type="entry name" value="MFS general substrate transporter"/>
    <property type="match status" value="1"/>
</dbReference>
<sequence>MSTQVSIEQVSQGDTKNGVTESHSQISSEDAIPLTKIPWRRSTAFQAAVIAGVFFCGPGMYGALNALGAGGLKSPHLVNITSAISYGLNVIFALLTGVFVNILGERIVLSIGVLGFAINGASLYCNNKFHTIWFMYLASALQGFTTALLWVVQASVMLAYPEPDFKGKFISIWYGSIAAGNSIGGALALGFNAKNREAGAISPGM</sequence>
<feature type="transmembrane region" description="Helical" evidence="6">
    <location>
        <begin position="132"/>
        <end position="152"/>
    </location>
</feature>
<gene>
    <name evidence="7" type="ORF">ASPCAL12742</name>
</gene>
<dbReference type="Proteomes" id="UP000054771">
    <property type="component" value="Unassembled WGS sequence"/>
</dbReference>
<evidence type="ECO:0000256" key="5">
    <source>
        <dbReference type="SAM" id="MobiDB-lite"/>
    </source>
</evidence>
<name>A0A0U5GEB7_ASPCI</name>
<dbReference type="OMA" id="WFMYLAS"/>
<keyword evidence="4 6" id="KW-0472">Membrane</keyword>
<dbReference type="AlphaFoldDB" id="A0A0U5GEB7"/>
<evidence type="ECO:0000256" key="4">
    <source>
        <dbReference type="ARBA" id="ARBA00023136"/>
    </source>
</evidence>
<reference evidence="8" key="1">
    <citation type="journal article" date="2016" name="Genome Announc.">
        <title>Draft genome sequences of fungus Aspergillus calidoustus.</title>
        <authorList>
            <person name="Horn F."/>
            <person name="Linde J."/>
            <person name="Mattern D.J."/>
            <person name="Walther G."/>
            <person name="Guthke R."/>
            <person name="Scherlach K."/>
            <person name="Martin K."/>
            <person name="Brakhage A.A."/>
            <person name="Petzke L."/>
            <person name="Valiante V."/>
        </authorList>
    </citation>
    <scope>NUCLEOTIDE SEQUENCE [LARGE SCALE GENOMIC DNA]</scope>
    <source>
        <strain evidence="8">SF006504</strain>
    </source>
</reference>
<accession>A0A0U5GEB7</accession>
<evidence type="ECO:0000313" key="7">
    <source>
        <dbReference type="EMBL" id="CEL09607.1"/>
    </source>
</evidence>
<evidence type="ECO:0000256" key="6">
    <source>
        <dbReference type="SAM" id="Phobius"/>
    </source>
</evidence>
<evidence type="ECO:0000256" key="2">
    <source>
        <dbReference type="ARBA" id="ARBA00022692"/>
    </source>
</evidence>
<dbReference type="InterPro" id="IPR011701">
    <property type="entry name" value="MFS"/>
</dbReference>
<evidence type="ECO:0000313" key="8">
    <source>
        <dbReference type="Proteomes" id="UP000054771"/>
    </source>
</evidence>
<evidence type="ECO:0000256" key="1">
    <source>
        <dbReference type="ARBA" id="ARBA00004141"/>
    </source>
</evidence>
<dbReference type="OrthoDB" id="196103at2759"/>
<evidence type="ECO:0008006" key="9">
    <source>
        <dbReference type="Google" id="ProtNLM"/>
    </source>
</evidence>
<organism evidence="7 8">
    <name type="scientific">Aspergillus calidoustus</name>
    <dbReference type="NCBI Taxonomy" id="454130"/>
    <lineage>
        <taxon>Eukaryota</taxon>
        <taxon>Fungi</taxon>
        <taxon>Dikarya</taxon>
        <taxon>Ascomycota</taxon>
        <taxon>Pezizomycotina</taxon>
        <taxon>Eurotiomycetes</taxon>
        <taxon>Eurotiomycetidae</taxon>
        <taxon>Eurotiales</taxon>
        <taxon>Aspergillaceae</taxon>
        <taxon>Aspergillus</taxon>
        <taxon>Aspergillus subgen. Nidulantes</taxon>
    </lineage>
</organism>
<dbReference type="Gene3D" id="1.20.1250.20">
    <property type="entry name" value="MFS general substrate transporter like domains"/>
    <property type="match status" value="1"/>
</dbReference>
<dbReference type="InterPro" id="IPR036259">
    <property type="entry name" value="MFS_trans_sf"/>
</dbReference>
<feature type="transmembrane region" description="Helical" evidence="6">
    <location>
        <begin position="172"/>
        <end position="191"/>
    </location>
</feature>